<dbReference type="SUPFAM" id="SSF46689">
    <property type="entry name" value="Homeodomain-like"/>
    <property type="match status" value="1"/>
</dbReference>
<keyword evidence="2" id="KW-0539">Nucleus</keyword>
<sequence>MMESIPFAVCYREKVSKYLRTQIDIPRIICSGLRDIFEYHQSDQCLSSQNFQLSSTDDRRQNSSSEHSSTLMLPSYNKLLEVTLRRKANGRSSSSDMKSVRKPKDFSIESILADGSMFLRNDQSNRSSRFSVPRSCKVDLQGGKFERNSETPFKISTGGGNVAVNTRINFKSIKGNPAPTSCESDTRNTYLRNNKSNKFNEKVEVIAAERTKANFKITDSGRHDEREYSTRLPSTEENDIVNCFHEVSKFDTEEPNFSEVNLDSEVTMRIAKEDTINSECYVKLKKFDISYEERSESYCNVKLNEQQNSIADLKGDQSEPLKQDQEEEFGNKRFKHPNHNHTDLSENKSKDSIINSYKKLKKIESKCSSFDNNKTKAIKATTELEWLRCTRYRPPKIPRKSTIGKNRRKPSLHPRIPFSTFQLDFLEQQFRHSAYLSKDDVSEISSVLNLPPNRKH</sequence>
<evidence type="ECO:0000256" key="3">
    <source>
        <dbReference type="SAM" id="MobiDB-lite"/>
    </source>
</evidence>
<evidence type="ECO:0000256" key="1">
    <source>
        <dbReference type="ARBA" id="ARBA00004123"/>
    </source>
</evidence>
<dbReference type="Gene3D" id="1.10.10.60">
    <property type="entry name" value="Homeodomain-like"/>
    <property type="match status" value="1"/>
</dbReference>
<feature type="region of interest" description="Disordered" evidence="3">
    <location>
        <begin position="312"/>
        <end position="347"/>
    </location>
</feature>
<reference evidence="5" key="1">
    <citation type="submission" date="2019-11" db="EMBL/GenBank/DDBJ databases">
        <title>The nuclear and mitochondrial genomes of Frieseomelitta varia - a highly eusocial stingless bee (Meliponini) with a permanently sterile worker caste.</title>
        <authorList>
            <person name="Freitas F.C.P."/>
            <person name="Lourenco A.P."/>
            <person name="Nunes F.M.F."/>
            <person name="Paschoal A.R."/>
            <person name="Abreu F.C.P."/>
            <person name="Barbin F.O."/>
            <person name="Bataglia L."/>
            <person name="Cardoso-Junior C.A.M."/>
            <person name="Cervoni M.S."/>
            <person name="Silva S.R."/>
            <person name="Dalarmi F."/>
            <person name="Del Lama M.A."/>
            <person name="Depintor T.S."/>
            <person name="Ferreira K.M."/>
            <person name="Goria P.S."/>
            <person name="Jaskot M.C."/>
            <person name="Lago D.C."/>
            <person name="Luna-Lucena D."/>
            <person name="Moda L.M."/>
            <person name="Nascimento L."/>
            <person name="Pedrino M."/>
            <person name="Rabico F.O."/>
            <person name="Sanches F.C."/>
            <person name="Santos D.E."/>
            <person name="Santos C.G."/>
            <person name="Vieira J."/>
            <person name="Lopes T.F."/>
            <person name="Barchuk A.R."/>
            <person name="Hartfelder K."/>
            <person name="Simoes Z.L.P."/>
            <person name="Bitondi M.M.G."/>
            <person name="Pinheiro D.G."/>
        </authorList>
    </citation>
    <scope>NUCLEOTIDE SEQUENCE</scope>
    <source>
        <strain evidence="5">USP_RPSP 00005682</strain>
        <tissue evidence="5">Whole individual</tissue>
    </source>
</reference>
<comment type="subcellular location">
    <subcellularLocation>
        <location evidence="1 2">Nucleus</location>
    </subcellularLocation>
</comment>
<protein>
    <recommendedName>
        <fullName evidence="4">Homeobox domain-containing protein</fullName>
    </recommendedName>
</protein>
<dbReference type="InterPro" id="IPR009057">
    <property type="entry name" value="Homeodomain-like_sf"/>
</dbReference>
<gene>
    <name evidence="5" type="ORF">E2986_09039</name>
</gene>
<name>A0A833S6B0_9HYME</name>
<dbReference type="EMBL" id="WNWW01000380">
    <property type="protein sequence ID" value="KAF3425510.1"/>
    <property type="molecule type" value="Genomic_DNA"/>
</dbReference>
<feature type="domain" description="Homeobox" evidence="4">
    <location>
        <begin position="414"/>
        <end position="453"/>
    </location>
</feature>
<evidence type="ECO:0000313" key="5">
    <source>
        <dbReference type="EMBL" id="KAF3425510.1"/>
    </source>
</evidence>
<dbReference type="Proteomes" id="UP000655588">
    <property type="component" value="Unassembled WGS sequence"/>
</dbReference>
<comment type="caution">
    <text evidence="5">The sequence shown here is derived from an EMBL/GenBank/DDBJ whole genome shotgun (WGS) entry which is preliminary data.</text>
</comment>
<organism evidence="5 6">
    <name type="scientific">Frieseomelitta varia</name>
    <dbReference type="NCBI Taxonomy" id="561572"/>
    <lineage>
        <taxon>Eukaryota</taxon>
        <taxon>Metazoa</taxon>
        <taxon>Ecdysozoa</taxon>
        <taxon>Arthropoda</taxon>
        <taxon>Hexapoda</taxon>
        <taxon>Insecta</taxon>
        <taxon>Pterygota</taxon>
        <taxon>Neoptera</taxon>
        <taxon>Endopterygota</taxon>
        <taxon>Hymenoptera</taxon>
        <taxon>Apocrita</taxon>
        <taxon>Aculeata</taxon>
        <taxon>Apoidea</taxon>
        <taxon>Anthophila</taxon>
        <taxon>Apidae</taxon>
        <taxon>Frieseomelitta</taxon>
    </lineage>
</organism>
<feature type="compositionally biased region" description="Basic and acidic residues" evidence="3">
    <location>
        <begin position="313"/>
        <end position="324"/>
    </location>
</feature>
<evidence type="ECO:0000259" key="4">
    <source>
        <dbReference type="Pfam" id="PF00046"/>
    </source>
</evidence>
<keyword evidence="2" id="KW-0371">Homeobox</keyword>
<keyword evidence="6" id="KW-1185">Reference proteome</keyword>
<dbReference type="Pfam" id="PF00046">
    <property type="entry name" value="Homeodomain"/>
    <property type="match status" value="1"/>
</dbReference>
<proteinExistence type="predicted"/>
<dbReference type="CDD" id="cd00086">
    <property type="entry name" value="homeodomain"/>
    <property type="match status" value="1"/>
</dbReference>
<evidence type="ECO:0000313" key="6">
    <source>
        <dbReference type="Proteomes" id="UP000655588"/>
    </source>
</evidence>
<accession>A0A833S6B0</accession>
<dbReference type="InterPro" id="IPR001356">
    <property type="entry name" value="HD"/>
</dbReference>
<evidence type="ECO:0000256" key="2">
    <source>
        <dbReference type="RuleBase" id="RU000682"/>
    </source>
</evidence>
<keyword evidence="2" id="KW-0238">DNA-binding</keyword>
<dbReference type="GO" id="GO:0005634">
    <property type="term" value="C:nucleus"/>
    <property type="evidence" value="ECO:0007669"/>
    <property type="project" value="UniProtKB-SubCell"/>
</dbReference>
<dbReference type="GO" id="GO:0003677">
    <property type="term" value="F:DNA binding"/>
    <property type="evidence" value="ECO:0007669"/>
    <property type="project" value="UniProtKB-KW"/>
</dbReference>
<dbReference type="AlphaFoldDB" id="A0A833S6B0"/>